<reference evidence="2" key="1">
    <citation type="journal article" date="2024" name="Proc. Natl. Acad. Sci. U.S.A.">
        <title>Extraordinary preservation of gene collinearity over three hundred million years revealed in homosporous lycophytes.</title>
        <authorList>
            <person name="Li C."/>
            <person name="Wickell D."/>
            <person name="Kuo L.Y."/>
            <person name="Chen X."/>
            <person name="Nie B."/>
            <person name="Liao X."/>
            <person name="Peng D."/>
            <person name="Ji J."/>
            <person name="Jenkins J."/>
            <person name="Williams M."/>
            <person name="Shu S."/>
            <person name="Plott C."/>
            <person name="Barry K."/>
            <person name="Rajasekar S."/>
            <person name="Grimwood J."/>
            <person name="Han X."/>
            <person name="Sun S."/>
            <person name="Hou Z."/>
            <person name="He W."/>
            <person name="Dai G."/>
            <person name="Sun C."/>
            <person name="Schmutz J."/>
            <person name="Leebens-Mack J.H."/>
            <person name="Li F.W."/>
            <person name="Wang L."/>
        </authorList>
    </citation>
    <scope>NUCLEOTIDE SEQUENCE [LARGE SCALE GENOMIC DNA]</scope>
    <source>
        <strain evidence="2">cv. PW_Plant_1</strain>
    </source>
</reference>
<name>A0ACC2ALQ0_DIPCM</name>
<dbReference type="EMBL" id="CM055112">
    <property type="protein sequence ID" value="KAJ7518475.1"/>
    <property type="molecule type" value="Genomic_DNA"/>
</dbReference>
<dbReference type="Proteomes" id="UP001162992">
    <property type="component" value="Chromosome 21"/>
</dbReference>
<evidence type="ECO:0000313" key="1">
    <source>
        <dbReference type="EMBL" id="KAJ7518475.1"/>
    </source>
</evidence>
<sequence length="475" mass="52778">MAIKKRVTVNKVSTIFPSLTKLPCVYSLSNFDLVNATIPTYMQVVYYFNAGTDANNVALLMESLREALIETLEIFPVLGGRLRNADGGRLEVLLNIGGGIPFYEATAAARLEEWPDLRDCSLETELNPENVMIGDFKCAPLARAQATVFKCGGVALGFSASHAVSDGKGATEFMKAWGEIYMRGNVSLQPYLDRSLLFARDPPIVTIPIPRHIASMQIPGESMDPFPSETDGTRSKIFCFQEHNINELMHEIEQGPYKYGRATSFETLSALLWLSVTKARKQEINCDTRYTFPVSARGGRWQPLLPEGYFGNAVINSSAVARSGELVSQHISYAARMIHDSVRLVDAEFLRSMVDWLELELLEGRLVGEPNPFNGRDLITTSLVNFPTYDLNFGWGRPLHFSFSLPSGSSGDGLVYILSAPQGGRSRHVAVSLREEHMTRLLEDEFFVQFLSELQTSDRHLKANATMHKHQANGA</sequence>
<accession>A0ACC2ALQ0</accession>
<organism evidence="1 2">
    <name type="scientific">Diphasiastrum complanatum</name>
    <name type="common">Issler's clubmoss</name>
    <name type="synonym">Lycopodium complanatum</name>
    <dbReference type="NCBI Taxonomy" id="34168"/>
    <lineage>
        <taxon>Eukaryota</taxon>
        <taxon>Viridiplantae</taxon>
        <taxon>Streptophyta</taxon>
        <taxon>Embryophyta</taxon>
        <taxon>Tracheophyta</taxon>
        <taxon>Lycopodiopsida</taxon>
        <taxon>Lycopodiales</taxon>
        <taxon>Lycopodiaceae</taxon>
        <taxon>Lycopodioideae</taxon>
        <taxon>Diphasiastrum</taxon>
    </lineage>
</organism>
<keyword evidence="2" id="KW-1185">Reference proteome</keyword>
<comment type="caution">
    <text evidence="1">The sequence shown here is derived from an EMBL/GenBank/DDBJ whole genome shotgun (WGS) entry which is preliminary data.</text>
</comment>
<evidence type="ECO:0000313" key="2">
    <source>
        <dbReference type="Proteomes" id="UP001162992"/>
    </source>
</evidence>
<gene>
    <name evidence="1" type="ORF">O6H91_21G070900</name>
</gene>
<proteinExistence type="predicted"/>
<protein>
    <submittedName>
        <fullName evidence="1">Uncharacterized protein</fullName>
    </submittedName>
</protein>